<dbReference type="InterPro" id="IPR046335">
    <property type="entry name" value="LacI/GalR-like_sensor"/>
</dbReference>
<dbReference type="OrthoDB" id="9798934at2"/>
<dbReference type="PANTHER" id="PTHR30146:SF148">
    <property type="entry name" value="HTH-TYPE TRANSCRIPTIONAL REPRESSOR PURR-RELATED"/>
    <property type="match status" value="1"/>
</dbReference>
<sequence>MATLKDVAKHAGVSVTTVSYFLNNKKPLKEETKERIQAAMTELNYQYNLGAAQLKRGQRDLKTVGVVSISNNNPFFLELFLAIQKEAKDRKLALLSSFVDGTESSLDSHVEIMRPQIDALIVISKNTLVSQEFCDSSLGIPIVCIAFDVGTIQSSCGGTKLDIQNEMGGYIVGKYLISKGHKNVTCVTGEASTDATTGRIRGFKKAYADLLGQDEMKQVTSDFSYQGGVDAMFEIYSQPTLPSAVFCFNDMMGLGVLNTAHELGIKIPQDLSIIGYDNIYQSELSYPKLTTVDIPLNTFAAQALDGIQRKFDEKDALCEIKIMPRLVIRGSVSDLA</sequence>
<dbReference type="PATRIC" id="fig|1260221.3.peg.3244"/>
<dbReference type="PANTHER" id="PTHR30146">
    <property type="entry name" value="LACI-RELATED TRANSCRIPTIONAL REPRESSOR"/>
    <property type="match status" value="1"/>
</dbReference>
<dbReference type="InterPro" id="IPR000843">
    <property type="entry name" value="HTH_LacI"/>
</dbReference>
<keyword evidence="3" id="KW-0238">DNA-binding</keyword>
<dbReference type="eggNOG" id="COG1609">
    <property type="taxonomic scope" value="Bacteria"/>
</dbReference>
<reference evidence="6 7" key="1">
    <citation type="journal article" date="2013" name="ISME J.">
        <title>Comparative genomics of pathogenic lineages of Vibrio nigripulchritudo identifies virulence-associated traits.</title>
        <authorList>
            <person name="Goudenege D."/>
            <person name="Labreuche Y."/>
            <person name="Krin E."/>
            <person name="Ansquer D."/>
            <person name="Mangenot S."/>
            <person name="Calteau A."/>
            <person name="Medigue C."/>
            <person name="Mazel D."/>
            <person name="Polz M.F."/>
            <person name="Le Roux F."/>
        </authorList>
    </citation>
    <scope>NUCLEOTIDE SEQUENCE [LARGE SCALE GENOMIC DNA]</scope>
    <source>
        <strain evidence="7">SnF1</strain>
    </source>
</reference>
<gene>
    <name evidence="6" type="ORF">VIBNI_A3421</name>
</gene>
<dbReference type="Proteomes" id="UP000016895">
    <property type="component" value="Chromosome 1"/>
</dbReference>
<dbReference type="CDD" id="cd01392">
    <property type="entry name" value="HTH_LacI"/>
    <property type="match status" value="1"/>
</dbReference>
<dbReference type="Pfam" id="PF13377">
    <property type="entry name" value="Peripla_BP_3"/>
    <property type="match status" value="1"/>
</dbReference>
<dbReference type="SUPFAM" id="SSF53822">
    <property type="entry name" value="Periplasmic binding protein-like I"/>
    <property type="match status" value="1"/>
</dbReference>
<dbReference type="GO" id="GO:0003700">
    <property type="term" value="F:DNA-binding transcription factor activity"/>
    <property type="evidence" value="ECO:0007669"/>
    <property type="project" value="TreeGrafter"/>
</dbReference>
<evidence type="ECO:0000313" key="6">
    <source>
        <dbReference type="EMBL" id="CCO59407.1"/>
    </source>
</evidence>
<evidence type="ECO:0000259" key="5">
    <source>
        <dbReference type="PROSITE" id="PS50932"/>
    </source>
</evidence>
<evidence type="ECO:0000256" key="1">
    <source>
        <dbReference type="ARBA" id="ARBA00022491"/>
    </source>
</evidence>
<evidence type="ECO:0000256" key="2">
    <source>
        <dbReference type="ARBA" id="ARBA00023015"/>
    </source>
</evidence>
<name>U4K9R6_9VIBR</name>
<evidence type="ECO:0000313" key="7">
    <source>
        <dbReference type="Proteomes" id="UP000016895"/>
    </source>
</evidence>
<dbReference type="KEGG" id="vni:VIBNI_A3421"/>
<dbReference type="Pfam" id="PF00356">
    <property type="entry name" value="LacI"/>
    <property type="match status" value="1"/>
</dbReference>
<evidence type="ECO:0000256" key="3">
    <source>
        <dbReference type="ARBA" id="ARBA00023125"/>
    </source>
</evidence>
<dbReference type="Gene3D" id="3.40.50.2300">
    <property type="match status" value="2"/>
</dbReference>
<dbReference type="SUPFAM" id="SSF47413">
    <property type="entry name" value="lambda repressor-like DNA-binding domains"/>
    <property type="match status" value="1"/>
</dbReference>
<dbReference type="Gene3D" id="1.10.260.40">
    <property type="entry name" value="lambda repressor-like DNA-binding domains"/>
    <property type="match status" value="1"/>
</dbReference>
<keyword evidence="1" id="KW-0678">Repressor</keyword>
<dbReference type="AlphaFoldDB" id="U4K9R6"/>
<dbReference type="STRING" id="28173.VIBNI_A3421"/>
<feature type="domain" description="HTH lacI-type" evidence="5">
    <location>
        <begin position="2"/>
        <end position="56"/>
    </location>
</feature>
<keyword evidence="4" id="KW-0804">Transcription</keyword>
<accession>U4K9R6</accession>
<dbReference type="GO" id="GO:0000976">
    <property type="term" value="F:transcription cis-regulatory region binding"/>
    <property type="evidence" value="ECO:0007669"/>
    <property type="project" value="TreeGrafter"/>
</dbReference>
<dbReference type="EMBL" id="FO203526">
    <property type="protein sequence ID" value="CCO59407.1"/>
    <property type="molecule type" value="Genomic_DNA"/>
</dbReference>
<dbReference type="SMART" id="SM00354">
    <property type="entry name" value="HTH_LACI"/>
    <property type="match status" value="1"/>
</dbReference>
<evidence type="ECO:0000256" key="4">
    <source>
        <dbReference type="ARBA" id="ARBA00023163"/>
    </source>
</evidence>
<dbReference type="RefSeq" id="WP_022551861.1">
    <property type="nucleotide sequence ID" value="NC_022528.1"/>
</dbReference>
<dbReference type="PROSITE" id="PS50932">
    <property type="entry name" value="HTH_LACI_2"/>
    <property type="match status" value="1"/>
</dbReference>
<protein>
    <submittedName>
        <fullName evidence="6">Putative Ribose operon repressor</fullName>
    </submittedName>
</protein>
<keyword evidence="7" id="KW-1185">Reference proteome</keyword>
<dbReference type="PROSITE" id="PS00356">
    <property type="entry name" value="HTH_LACI_1"/>
    <property type="match status" value="1"/>
</dbReference>
<dbReference type="InterPro" id="IPR028082">
    <property type="entry name" value="Peripla_BP_I"/>
</dbReference>
<organism evidence="6 7">
    <name type="scientific">Vibrio nigripulchritudo</name>
    <dbReference type="NCBI Taxonomy" id="28173"/>
    <lineage>
        <taxon>Bacteria</taxon>
        <taxon>Pseudomonadati</taxon>
        <taxon>Pseudomonadota</taxon>
        <taxon>Gammaproteobacteria</taxon>
        <taxon>Vibrionales</taxon>
        <taxon>Vibrionaceae</taxon>
        <taxon>Vibrio</taxon>
    </lineage>
</organism>
<dbReference type="InterPro" id="IPR010982">
    <property type="entry name" value="Lambda_DNA-bd_dom_sf"/>
</dbReference>
<proteinExistence type="predicted"/>
<keyword evidence="2" id="KW-0805">Transcription regulation</keyword>